<keyword evidence="1" id="KW-1133">Transmembrane helix</keyword>
<reference evidence="2 3" key="1">
    <citation type="submission" date="2022-08" db="EMBL/GenBank/DDBJ databases">
        <title>Polyphasic taxonomy analysis of Qipengyuania sp.RS5-5.</title>
        <authorList>
            <person name="Xamxidin M."/>
            <person name="Wu M."/>
        </authorList>
    </citation>
    <scope>NUCLEOTIDE SEQUENCE [LARGE SCALE GENOMIC DNA]</scope>
    <source>
        <strain evidence="2 3">RS5-5</strain>
    </source>
</reference>
<keyword evidence="1" id="KW-0472">Membrane</keyword>
<protein>
    <submittedName>
        <fullName evidence="2">DUF805 domain-containing protein</fullName>
    </submittedName>
</protein>
<dbReference type="RefSeq" id="WP_257594998.1">
    <property type="nucleotide sequence ID" value="NZ_JANKHH010000003.1"/>
</dbReference>
<dbReference type="PANTHER" id="PTHR34980">
    <property type="entry name" value="INNER MEMBRANE PROTEIN-RELATED-RELATED"/>
    <property type="match status" value="1"/>
</dbReference>
<comment type="caution">
    <text evidence="2">The sequence shown here is derived from an EMBL/GenBank/DDBJ whole genome shotgun (WGS) entry which is preliminary data.</text>
</comment>
<dbReference type="PANTHER" id="PTHR34980:SF2">
    <property type="entry name" value="INNER MEMBRANE PROTEIN YHAH-RELATED"/>
    <property type="match status" value="1"/>
</dbReference>
<dbReference type="InterPro" id="IPR008523">
    <property type="entry name" value="DUF805"/>
</dbReference>
<sequence>MEWMIMPYKRYADFEGRSRRMEYWMFSLFYLIVAAILAGLMIAGIPRPEVDEFGAVTGDQDPGVLFWLTVGLLTVFVLGSIVPSIAVAVRRLHDQDKSGWLYLLSFIPYIGGLILLVLMFLPGTTGPNQYGEDPKDPNAASVFD</sequence>
<evidence type="ECO:0000256" key="1">
    <source>
        <dbReference type="SAM" id="Phobius"/>
    </source>
</evidence>
<keyword evidence="1" id="KW-0812">Transmembrane</keyword>
<organism evidence="2 3">
    <name type="scientific">Parerythrobacter lacustris</name>
    <dbReference type="NCBI Taxonomy" id="2969984"/>
    <lineage>
        <taxon>Bacteria</taxon>
        <taxon>Pseudomonadati</taxon>
        <taxon>Pseudomonadota</taxon>
        <taxon>Alphaproteobacteria</taxon>
        <taxon>Sphingomonadales</taxon>
        <taxon>Erythrobacteraceae</taxon>
        <taxon>Parerythrobacter</taxon>
    </lineage>
</organism>
<proteinExistence type="predicted"/>
<evidence type="ECO:0000313" key="3">
    <source>
        <dbReference type="Proteomes" id="UP001206067"/>
    </source>
</evidence>
<gene>
    <name evidence="2" type="ORF">NSO95_04680</name>
</gene>
<dbReference type="Pfam" id="PF05656">
    <property type="entry name" value="DUF805"/>
    <property type="match status" value="1"/>
</dbReference>
<feature type="transmembrane region" description="Helical" evidence="1">
    <location>
        <begin position="21"/>
        <end position="45"/>
    </location>
</feature>
<feature type="transmembrane region" description="Helical" evidence="1">
    <location>
        <begin position="65"/>
        <end position="89"/>
    </location>
</feature>
<feature type="transmembrane region" description="Helical" evidence="1">
    <location>
        <begin position="101"/>
        <end position="121"/>
    </location>
</feature>
<dbReference type="Proteomes" id="UP001206067">
    <property type="component" value="Unassembled WGS sequence"/>
</dbReference>
<accession>A0ABT1XNK3</accession>
<keyword evidence="3" id="KW-1185">Reference proteome</keyword>
<name>A0ABT1XNK3_9SPHN</name>
<evidence type="ECO:0000313" key="2">
    <source>
        <dbReference type="EMBL" id="MCR2833230.1"/>
    </source>
</evidence>
<dbReference type="EMBL" id="JANKHH010000003">
    <property type="protein sequence ID" value="MCR2833230.1"/>
    <property type="molecule type" value="Genomic_DNA"/>
</dbReference>